<dbReference type="Proteomes" id="UP000053902">
    <property type="component" value="Unassembled WGS sequence"/>
</dbReference>
<dbReference type="AlphaFoldDB" id="A0A078LVX7"/>
<dbReference type="SUPFAM" id="SSF55298">
    <property type="entry name" value="YjgF-like"/>
    <property type="match status" value="1"/>
</dbReference>
<gene>
    <name evidence="1" type="ORF">BN1079_01768</name>
</gene>
<accession>A0A078LVX7</accession>
<sequence>MHNLCTAIAAVGGTPQQIAKLTVLIVNHSEARLQVFGEELERAPGSGPACTLIPVPRLALEGMLFEVEAVVLLAEGQGLLPFRRECRNPPSPPRAKWQTTLASVMPCAGSARSWHFLRKSAAETHLL</sequence>
<organism evidence="1 2">
    <name type="scientific">Pseudomonas saudiphocaensis</name>
    <dbReference type="NCBI Taxonomy" id="1499686"/>
    <lineage>
        <taxon>Bacteria</taxon>
        <taxon>Pseudomonadati</taxon>
        <taxon>Pseudomonadota</taxon>
        <taxon>Gammaproteobacteria</taxon>
        <taxon>Pseudomonadales</taxon>
        <taxon>Pseudomonadaceae</taxon>
        <taxon>Pseudomonas</taxon>
    </lineage>
</organism>
<keyword evidence="2" id="KW-1185">Reference proteome</keyword>
<evidence type="ECO:0000313" key="1">
    <source>
        <dbReference type="EMBL" id="CDZ94447.1"/>
    </source>
</evidence>
<dbReference type="STRING" id="1499686.BN1079_01768"/>
<proteinExistence type="predicted"/>
<reference evidence="1 2" key="1">
    <citation type="submission" date="2014-07" db="EMBL/GenBank/DDBJ databases">
        <authorList>
            <person name="Urmite Genomes Urmite Genomes"/>
        </authorList>
    </citation>
    <scope>NUCLEOTIDE SEQUENCE [LARGE SCALE GENOMIC DNA]</scope>
    <source>
        <strain evidence="1 2">20_BN</strain>
    </source>
</reference>
<evidence type="ECO:0000313" key="2">
    <source>
        <dbReference type="Proteomes" id="UP000053902"/>
    </source>
</evidence>
<dbReference type="EMBL" id="CCSF01000001">
    <property type="protein sequence ID" value="CDZ94447.1"/>
    <property type="molecule type" value="Genomic_DNA"/>
</dbReference>
<protein>
    <submittedName>
        <fullName evidence="1">YjgF family translation initiation inhibitor</fullName>
    </submittedName>
</protein>
<dbReference type="HOGENOM" id="CLU_1968713_0_0_6"/>
<name>A0A078LVX7_9PSED</name>
<dbReference type="InterPro" id="IPR035959">
    <property type="entry name" value="RutC-like_sf"/>
</dbReference>
<dbReference type="Gene3D" id="3.30.1330.40">
    <property type="entry name" value="RutC-like"/>
    <property type="match status" value="1"/>
</dbReference>
<dbReference type="eggNOG" id="COG0251">
    <property type="taxonomic scope" value="Bacteria"/>
</dbReference>